<dbReference type="Proteomes" id="UP000010843">
    <property type="component" value="Plasmid pNATPE01"/>
</dbReference>
<keyword evidence="4 6" id="KW-1133">Transmembrane helix</keyword>
<sequence>MSLRKVLTRWVGLVGVGIRRTASRATYTAKQRIRFSVLGVAIVIALLVTVTGLGIGLATGTTVYDDDVDYWIVPDTDSPESPLVATDNPQFSSVHETSDRIRGQDGVESVTPVLSQVLQVETSESTEYVLVVGIINTPTVDRVTGLDSDLLTPNDPYYDNGGYSGEWTGEVIMSEGAADVLEVSSGDSVTVAGNESFTVTAIDEQSQSVGNVPTALVQLSELQTVTGAATYDQADQFVVSTNSPAVQNDLAQIYPQSSVQSRGEMTASMTVDSELSLALSLTAFIVSLSIGTLFVVTTTGLEIAADRQQLAVLSAMGVSVRSQLQLVGVQTIIMTGVGGVIGAIGGLAGIRVVNAIAVRTVTTGPIAVSHPLFIGYGVIAALLVGLLSLPLLLVVARRVSGGVP</sequence>
<keyword evidence="2" id="KW-1003">Cell membrane</keyword>
<feature type="domain" description="ABC3 transporter permease C-terminal" evidence="7">
    <location>
        <begin position="283"/>
        <end position="398"/>
    </location>
</feature>
<feature type="transmembrane region" description="Helical" evidence="6">
    <location>
        <begin position="373"/>
        <end position="396"/>
    </location>
</feature>
<evidence type="ECO:0000256" key="3">
    <source>
        <dbReference type="ARBA" id="ARBA00022692"/>
    </source>
</evidence>
<geneLocation type="plasmid" evidence="8 9">
    <name>pNATPE01</name>
</geneLocation>
<feature type="transmembrane region" description="Helical" evidence="6">
    <location>
        <begin position="326"/>
        <end position="353"/>
    </location>
</feature>
<evidence type="ECO:0000259" key="7">
    <source>
        <dbReference type="Pfam" id="PF02687"/>
    </source>
</evidence>
<feature type="transmembrane region" description="Helical" evidence="6">
    <location>
        <begin position="277"/>
        <end position="305"/>
    </location>
</feature>
<evidence type="ECO:0000256" key="2">
    <source>
        <dbReference type="ARBA" id="ARBA00022475"/>
    </source>
</evidence>
<accession>L0JTM6</accession>
<dbReference type="RefSeq" id="WP_015310270.1">
    <property type="nucleotide sequence ID" value="NC_019967.1"/>
</dbReference>
<evidence type="ECO:0000256" key="5">
    <source>
        <dbReference type="ARBA" id="ARBA00023136"/>
    </source>
</evidence>
<reference evidence="9" key="1">
    <citation type="submission" date="2012-02" db="EMBL/GenBank/DDBJ databases">
        <title>Complete sequence of plasmid 1 of Natrinema pellirubrum DSM 15624.</title>
        <authorList>
            <person name="Lucas S."/>
            <person name="Han J."/>
            <person name="Lapidus A."/>
            <person name="Cheng J.-F."/>
            <person name="Goodwin L."/>
            <person name="Pitluck S."/>
            <person name="Peters L."/>
            <person name="Teshima H."/>
            <person name="Detter J.C."/>
            <person name="Han C."/>
            <person name="Tapia R."/>
            <person name="Land M."/>
            <person name="Hauser L."/>
            <person name="Kyrpides N."/>
            <person name="Ivanova N."/>
            <person name="Pagani I."/>
            <person name="Sproer C."/>
            <person name="Anderson I."/>
            <person name="Woyke T."/>
        </authorList>
    </citation>
    <scope>NUCLEOTIDE SEQUENCE [LARGE SCALE GENOMIC DNA]</scope>
    <source>
        <strain evidence="9">DSM 15624 / JCM 10476 / NCIMB 786</strain>
        <plasmid evidence="9">pNATPE01</plasmid>
    </source>
</reference>
<gene>
    <name evidence="8" type="ordered locus">Natpe_4021</name>
</gene>
<dbReference type="PANTHER" id="PTHR43738:SF2">
    <property type="entry name" value="ABC TRANSPORTER PERMEASE"/>
    <property type="match status" value="1"/>
</dbReference>
<dbReference type="InterPro" id="IPR051125">
    <property type="entry name" value="ABC-4/HrtB_transporter"/>
</dbReference>
<dbReference type="PANTHER" id="PTHR43738">
    <property type="entry name" value="ABC TRANSPORTER, MEMBRANE PROTEIN"/>
    <property type="match status" value="1"/>
</dbReference>
<evidence type="ECO:0000256" key="1">
    <source>
        <dbReference type="ARBA" id="ARBA00004651"/>
    </source>
</evidence>
<dbReference type="GeneID" id="14336486"/>
<dbReference type="HOGENOM" id="CLU_052935_0_0_2"/>
<keyword evidence="8" id="KW-0449">Lipoprotein</keyword>
<keyword evidence="3 6" id="KW-0812">Transmembrane</keyword>
<evidence type="ECO:0000256" key="4">
    <source>
        <dbReference type="ARBA" id="ARBA00022989"/>
    </source>
</evidence>
<proteinExistence type="predicted"/>
<dbReference type="KEGG" id="npe:Natpe_4021"/>
<comment type="subcellular location">
    <subcellularLocation>
        <location evidence="1">Cell membrane</location>
        <topology evidence="1">Multi-pass membrane protein</topology>
    </subcellularLocation>
</comment>
<keyword evidence="8" id="KW-0614">Plasmid</keyword>
<keyword evidence="5 6" id="KW-0472">Membrane</keyword>
<dbReference type="AlphaFoldDB" id="L0JTM6"/>
<evidence type="ECO:0000313" key="9">
    <source>
        <dbReference type="Proteomes" id="UP000010843"/>
    </source>
</evidence>
<dbReference type="eggNOG" id="arCOG02312">
    <property type="taxonomic scope" value="Archaea"/>
</dbReference>
<feature type="transmembrane region" description="Helical" evidence="6">
    <location>
        <begin position="35"/>
        <end position="58"/>
    </location>
</feature>
<dbReference type="EMBL" id="CP003373">
    <property type="protein sequence ID" value="AGB33751.1"/>
    <property type="molecule type" value="Genomic_DNA"/>
</dbReference>
<dbReference type="Pfam" id="PF02687">
    <property type="entry name" value="FtsX"/>
    <property type="match status" value="1"/>
</dbReference>
<evidence type="ECO:0000256" key="6">
    <source>
        <dbReference type="SAM" id="Phobius"/>
    </source>
</evidence>
<dbReference type="OrthoDB" id="170372at2157"/>
<protein>
    <submittedName>
        <fullName evidence="8">ABC-type transport system, involved in lipoprotein release, permease component</fullName>
    </submittedName>
</protein>
<dbReference type="InterPro" id="IPR003838">
    <property type="entry name" value="ABC3_permease_C"/>
</dbReference>
<organism evidence="8 9">
    <name type="scientific">Natrinema pellirubrum (strain DSM 15624 / CIP 106293 / JCM 10476 / NCIMB 786 / 157)</name>
    <dbReference type="NCBI Taxonomy" id="797303"/>
    <lineage>
        <taxon>Archaea</taxon>
        <taxon>Methanobacteriati</taxon>
        <taxon>Methanobacteriota</taxon>
        <taxon>Stenosarchaea group</taxon>
        <taxon>Halobacteria</taxon>
        <taxon>Halobacteriales</taxon>
        <taxon>Natrialbaceae</taxon>
        <taxon>Natrinema</taxon>
    </lineage>
</organism>
<evidence type="ECO:0000313" key="8">
    <source>
        <dbReference type="EMBL" id="AGB33751.1"/>
    </source>
</evidence>
<dbReference type="GO" id="GO:0005886">
    <property type="term" value="C:plasma membrane"/>
    <property type="evidence" value="ECO:0007669"/>
    <property type="project" value="UniProtKB-SubCell"/>
</dbReference>
<name>L0JTM6_NATP1</name>